<sequence length="165" mass="18703">MTRIGLISDTHSYLDPLVFDYFENCDEIWHLGDIGSESIITELQNFKPLRVVYGNIDTPYLQKTLPEVDVFDLEGLKVMLIHIGAIPPRYNPKIKALLKKHTPNLFLCGHSHILKVIKDPNTVGLVYINPGAAGKHGFHHVRTLMKMELHDGKVVNLEVNELGKR</sequence>
<organism evidence="4 5">
    <name type="scientific">Lacihabitans lacunae</name>
    <dbReference type="NCBI Taxonomy" id="1028214"/>
    <lineage>
        <taxon>Bacteria</taxon>
        <taxon>Pseudomonadati</taxon>
        <taxon>Bacteroidota</taxon>
        <taxon>Cytophagia</taxon>
        <taxon>Cytophagales</taxon>
        <taxon>Leadbetterellaceae</taxon>
        <taxon>Lacihabitans</taxon>
    </lineage>
</organism>
<accession>A0ABV7YSH8</accession>
<evidence type="ECO:0000259" key="3">
    <source>
        <dbReference type="Pfam" id="PF12850"/>
    </source>
</evidence>
<dbReference type="InterPro" id="IPR024654">
    <property type="entry name" value="Calcineurin-like_PHP_lpxH"/>
</dbReference>
<dbReference type="EC" id="3.1.4.-" evidence="2"/>
<dbReference type="Pfam" id="PF12850">
    <property type="entry name" value="Metallophos_2"/>
    <property type="match status" value="1"/>
</dbReference>
<dbReference type="SUPFAM" id="SSF56300">
    <property type="entry name" value="Metallo-dependent phosphatases"/>
    <property type="match status" value="1"/>
</dbReference>
<keyword evidence="2" id="KW-0479">Metal-binding</keyword>
<dbReference type="PANTHER" id="PTHR11124">
    <property type="entry name" value="VACUOLAR SORTING PROTEIN VPS29"/>
    <property type="match status" value="1"/>
</dbReference>
<dbReference type="InterPro" id="IPR029052">
    <property type="entry name" value="Metallo-depent_PP-like"/>
</dbReference>
<name>A0ABV7YSH8_9BACT</name>
<evidence type="ECO:0000313" key="5">
    <source>
        <dbReference type="Proteomes" id="UP001595616"/>
    </source>
</evidence>
<reference evidence="5" key="1">
    <citation type="journal article" date="2019" name="Int. J. Syst. Evol. Microbiol.">
        <title>The Global Catalogue of Microorganisms (GCM) 10K type strain sequencing project: providing services to taxonomists for standard genome sequencing and annotation.</title>
        <authorList>
            <consortium name="The Broad Institute Genomics Platform"/>
            <consortium name="The Broad Institute Genome Sequencing Center for Infectious Disease"/>
            <person name="Wu L."/>
            <person name="Ma J."/>
        </authorList>
    </citation>
    <scope>NUCLEOTIDE SEQUENCE [LARGE SCALE GENOMIC DNA]</scope>
    <source>
        <strain evidence="5">CECT 7956</strain>
    </source>
</reference>
<dbReference type="Proteomes" id="UP001595616">
    <property type="component" value="Unassembled WGS sequence"/>
</dbReference>
<gene>
    <name evidence="4" type="ORF">ACFOOI_05680</name>
</gene>
<dbReference type="InterPro" id="IPR000979">
    <property type="entry name" value="Phosphodiesterase_MJ0936/Vps29"/>
</dbReference>
<evidence type="ECO:0000313" key="4">
    <source>
        <dbReference type="EMBL" id="MFC3810134.1"/>
    </source>
</evidence>
<dbReference type="Gene3D" id="3.60.21.10">
    <property type="match status" value="1"/>
</dbReference>
<comment type="cofactor">
    <cofactor evidence="2">
        <name>a divalent metal cation</name>
        <dbReference type="ChEBI" id="CHEBI:60240"/>
    </cofactor>
</comment>
<dbReference type="NCBIfam" id="TIGR00040">
    <property type="entry name" value="yfcE"/>
    <property type="match status" value="1"/>
</dbReference>
<proteinExistence type="inferred from homology"/>
<comment type="caution">
    <text evidence="4">The sequence shown here is derived from an EMBL/GenBank/DDBJ whole genome shotgun (WGS) entry which is preliminary data.</text>
</comment>
<evidence type="ECO:0000256" key="2">
    <source>
        <dbReference type="RuleBase" id="RU362039"/>
    </source>
</evidence>
<protein>
    <recommendedName>
        <fullName evidence="2">Phosphoesterase</fullName>
        <ecNumber evidence="2">3.1.4.-</ecNumber>
    </recommendedName>
</protein>
<keyword evidence="5" id="KW-1185">Reference proteome</keyword>
<comment type="similarity">
    <text evidence="1 2">Belongs to the metallophosphoesterase superfamily. YfcE family.</text>
</comment>
<dbReference type="RefSeq" id="WP_379835990.1">
    <property type="nucleotide sequence ID" value="NZ_JBHRYQ010000001.1"/>
</dbReference>
<dbReference type="EMBL" id="JBHRYQ010000001">
    <property type="protein sequence ID" value="MFC3810134.1"/>
    <property type="molecule type" value="Genomic_DNA"/>
</dbReference>
<evidence type="ECO:0000256" key="1">
    <source>
        <dbReference type="ARBA" id="ARBA00008950"/>
    </source>
</evidence>
<feature type="domain" description="Calcineurin-like phosphoesterase" evidence="3">
    <location>
        <begin position="3"/>
        <end position="151"/>
    </location>
</feature>